<evidence type="ECO:0000256" key="1">
    <source>
        <dbReference type="SAM" id="MobiDB-lite"/>
    </source>
</evidence>
<evidence type="ECO:0000313" key="2">
    <source>
        <dbReference type="EMBL" id="KAK8381901.1"/>
    </source>
</evidence>
<feature type="region of interest" description="Disordered" evidence="1">
    <location>
        <begin position="1"/>
        <end position="101"/>
    </location>
</feature>
<evidence type="ECO:0000313" key="3">
    <source>
        <dbReference type="Proteomes" id="UP001487740"/>
    </source>
</evidence>
<reference evidence="2 3" key="1">
    <citation type="submission" date="2023-03" db="EMBL/GenBank/DDBJ databases">
        <title>High-quality genome of Scylla paramamosain provides insights in environmental adaptation.</title>
        <authorList>
            <person name="Zhang L."/>
        </authorList>
    </citation>
    <scope>NUCLEOTIDE SEQUENCE [LARGE SCALE GENOMIC DNA]</scope>
    <source>
        <strain evidence="2">LZ_2023a</strain>
        <tissue evidence="2">Muscle</tissue>
    </source>
</reference>
<proteinExistence type="predicted"/>
<feature type="compositionally biased region" description="Polar residues" evidence="1">
    <location>
        <begin position="45"/>
        <end position="60"/>
    </location>
</feature>
<feature type="compositionally biased region" description="Acidic residues" evidence="1">
    <location>
        <begin position="82"/>
        <end position="92"/>
    </location>
</feature>
<comment type="caution">
    <text evidence="2">The sequence shown here is derived from an EMBL/GenBank/DDBJ whole genome shotgun (WGS) entry which is preliminary data.</text>
</comment>
<name>A0AAW0T3E4_SCYPA</name>
<dbReference type="Proteomes" id="UP001487740">
    <property type="component" value="Unassembled WGS sequence"/>
</dbReference>
<accession>A0AAW0T3E4</accession>
<dbReference type="EMBL" id="JARAKH010000039">
    <property type="protein sequence ID" value="KAK8381901.1"/>
    <property type="molecule type" value="Genomic_DNA"/>
</dbReference>
<protein>
    <submittedName>
        <fullName evidence="2">Uncharacterized protein</fullName>
    </submittedName>
</protein>
<sequence length="101" mass="11285">MREVTGRNVTHPAPLTRAPLNLENSQQPPPRSAPPCTLRPAPPSQALQRSIKASSVNLTIDNNNDNDNDSNNDHDDGNFENNGDDDKDDKDDRDDGRERRR</sequence>
<dbReference type="AlphaFoldDB" id="A0AAW0T3E4"/>
<keyword evidence="3" id="KW-1185">Reference proteome</keyword>
<organism evidence="2 3">
    <name type="scientific">Scylla paramamosain</name>
    <name type="common">Mud crab</name>
    <dbReference type="NCBI Taxonomy" id="85552"/>
    <lineage>
        <taxon>Eukaryota</taxon>
        <taxon>Metazoa</taxon>
        <taxon>Ecdysozoa</taxon>
        <taxon>Arthropoda</taxon>
        <taxon>Crustacea</taxon>
        <taxon>Multicrustacea</taxon>
        <taxon>Malacostraca</taxon>
        <taxon>Eumalacostraca</taxon>
        <taxon>Eucarida</taxon>
        <taxon>Decapoda</taxon>
        <taxon>Pleocyemata</taxon>
        <taxon>Brachyura</taxon>
        <taxon>Eubrachyura</taxon>
        <taxon>Portunoidea</taxon>
        <taxon>Portunidae</taxon>
        <taxon>Portuninae</taxon>
        <taxon>Scylla</taxon>
    </lineage>
</organism>
<gene>
    <name evidence="2" type="ORF">O3P69_015126</name>
</gene>